<protein>
    <recommendedName>
        <fullName evidence="4">Blue (type 1) copper domain-containing protein</fullName>
    </recommendedName>
</protein>
<dbReference type="SUPFAM" id="SSF49503">
    <property type="entry name" value="Cupredoxins"/>
    <property type="match status" value="2"/>
</dbReference>
<keyword evidence="2" id="KW-0186">Copper</keyword>
<feature type="domain" description="Blue (type 1) copper" evidence="4">
    <location>
        <begin position="182"/>
        <end position="266"/>
    </location>
</feature>
<dbReference type="Pfam" id="PF00127">
    <property type="entry name" value="Copper-bind"/>
    <property type="match status" value="1"/>
</dbReference>
<dbReference type="AlphaFoldDB" id="A0A2M6WIH1"/>
<evidence type="ECO:0000313" key="6">
    <source>
        <dbReference type="Proteomes" id="UP000228635"/>
    </source>
</evidence>
<dbReference type="InterPro" id="IPR050845">
    <property type="entry name" value="Cu-binding_ET"/>
</dbReference>
<evidence type="ECO:0000256" key="2">
    <source>
        <dbReference type="ARBA" id="ARBA00023008"/>
    </source>
</evidence>
<keyword evidence="3" id="KW-1133">Transmembrane helix</keyword>
<dbReference type="GO" id="GO:0009055">
    <property type="term" value="F:electron transfer activity"/>
    <property type="evidence" value="ECO:0007669"/>
    <property type="project" value="InterPro"/>
</dbReference>
<sequence>MKKPLIVIIGLVIIVGIVIYARGQAPKQSEKPSDESGDVMVKENIVTTTKDGFLPAEITIKQGESVTFVNGQENPSWPASDIHPTHTAYPNSGIQKCKTDEESMIFDTCHGLASGESYEFTFNEIGTWKFHDHLRPTFKGRVIVVEAETKKEGDTMMEQDDAMSEDGESAMEKAGEQQTITLTGKSFEFSQKEIRVKKGDKVTINFSSTDGFHDWVVDEFDAATDRVQTGENTSITFTADKTGTFEYYCSVGNHRAQGMVGTLIVK</sequence>
<dbReference type="InterPro" id="IPR033138">
    <property type="entry name" value="Cu_oxidase_CS"/>
</dbReference>
<evidence type="ECO:0000256" key="1">
    <source>
        <dbReference type="ARBA" id="ARBA00022723"/>
    </source>
</evidence>
<dbReference type="Proteomes" id="UP000228635">
    <property type="component" value="Unassembled WGS sequence"/>
</dbReference>
<organism evidence="5 6">
    <name type="scientific">Candidatus Harrisonbacteria bacterium CG10_big_fil_rev_8_21_14_0_10_42_17</name>
    <dbReference type="NCBI Taxonomy" id="1974584"/>
    <lineage>
        <taxon>Bacteria</taxon>
        <taxon>Candidatus Harrisoniibacteriota</taxon>
    </lineage>
</organism>
<gene>
    <name evidence="5" type="ORF">COU08_01165</name>
</gene>
<dbReference type="Gene3D" id="2.60.40.420">
    <property type="entry name" value="Cupredoxins - blue copper proteins"/>
    <property type="match status" value="2"/>
</dbReference>
<comment type="caution">
    <text evidence="5">The sequence shown here is derived from an EMBL/GenBank/DDBJ whole genome shotgun (WGS) entry which is preliminary data.</text>
</comment>
<keyword evidence="3" id="KW-0812">Transmembrane</keyword>
<dbReference type="EMBL" id="PFBA01000013">
    <property type="protein sequence ID" value="PIT92588.1"/>
    <property type="molecule type" value="Genomic_DNA"/>
</dbReference>
<dbReference type="PROSITE" id="PS00079">
    <property type="entry name" value="MULTICOPPER_OXIDASE1"/>
    <property type="match status" value="1"/>
</dbReference>
<feature type="transmembrane region" description="Helical" evidence="3">
    <location>
        <begin position="6"/>
        <end position="23"/>
    </location>
</feature>
<accession>A0A2M6WIH1</accession>
<dbReference type="PANTHER" id="PTHR38439:SF3">
    <property type="entry name" value="COPPER-RESISTANT CUPROPROTEIN COPI"/>
    <property type="match status" value="1"/>
</dbReference>
<evidence type="ECO:0000259" key="4">
    <source>
        <dbReference type="Pfam" id="PF00127"/>
    </source>
</evidence>
<dbReference type="PANTHER" id="PTHR38439">
    <property type="entry name" value="AURACYANIN-B"/>
    <property type="match status" value="1"/>
</dbReference>
<keyword evidence="1" id="KW-0479">Metal-binding</keyword>
<evidence type="ECO:0000313" key="5">
    <source>
        <dbReference type="EMBL" id="PIT92588.1"/>
    </source>
</evidence>
<dbReference type="InterPro" id="IPR000923">
    <property type="entry name" value="BlueCu_1"/>
</dbReference>
<dbReference type="InterPro" id="IPR008972">
    <property type="entry name" value="Cupredoxin"/>
</dbReference>
<evidence type="ECO:0000256" key="3">
    <source>
        <dbReference type="SAM" id="Phobius"/>
    </source>
</evidence>
<reference evidence="6" key="1">
    <citation type="submission" date="2017-09" db="EMBL/GenBank/DDBJ databases">
        <title>Depth-based differentiation of microbial function through sediment-hosted aquifers and enrichment of novel symbionts in the deep terrestrial subsurface.</title>
        <authorList>
            <person name="Probst A.J."/>
            <person name="Ladd B."/>
            <person name="Jarett J.K."/>
            <person name="Geller-Mcgrath D.E."/>
            <person name="Sieber C.M.K."/>
            <person name="Emerson J.B."/>
            <person name="Anantharaman K."/>
            <person name="Thomas B.C."/>
            <person name="Malmstrom R."/>
            <person name="Stieglmeier M."/>
            <person name="Klingl A."/>
            <person name="Woyke T."/>
            <person name="Ryan C.M."/>
            <person name="Banfield J.F."/>
        </authorList>
    </citation>
    <scope>NUCLEOTIDE SEQUENCE [LARGE SCALE GENOMIC DNA]</scope>
</reference>
<keyword evidence="3" id="KW-0472">Membrane</keyword>
<name>A0A2M6WIH1_9BACT</name>
<dbReference type="GO" id="GO:0005507">
    <property type="term" value="F:copper ion binding"/>
    <property type="evidence" value="ECO:0007669"/>
    <property type="project" value="InterPro"/>
</dbReference>
<proteinExistence type="predicted"/>